<dbReference type="HAMAP" id="MF_01916">
    <property type="entry name" value="Cardiolipin_synth_Cls"/>
    <property type="match status" value="1"/>
</dbReference>
<evidence type="ECO:0000256" key="8">
    <source>
        <dbReference type="ARBA" id="ARBA00023098"/>
    </source>
</evidence>
<reference evidence="16 17" key="1">
    <citation type="journal article" date="2015" name="Genome Announc.">
        <title>Expanding the biotechnology potential of lactobacilli through comparative genomics of 213 strains and associated genera.</title>
        <authorList>
            <person name="Sun Z."/>
            <person name="Harris H.M."/>
            <person name="McCann A."/>
            <person name="Guo C."/>
            <person name="Argimon S."/>
            <person name="Zhang W."/>
            <person name="Yang X."/>
            <person name="Jeffery I.B."/>
            <person name="Cooney J.C."/>
            <person name="Kagawa T.F."/>
            <person name="Liu W."/>
            <person name="Song Y."/>
            <person name="Salvetti E."/>
            <person name="Wrobel A."/>
            <person name="Rasinkangas P."/>
            <person name="Parkhill J."/>
            <person name="Rea M.C."/>
            <person name="O'Sullivan O."/>
            <person name="Ritari J."/>
            <person name="Douillard F.P."/>
            <person name="Paul Ross R."/>
            <person name="Yang R."/>
            <person name="Briner A.E."/>
            <person name="Felis G.E."/>
            <person name="de Vos W.M."/>
            <person name="Barrangou R."/>
            <person name="Klaenhammer T.R."/>
            <person name="Caufield P.W."/>
            <person name="Cui Y."/>
            <person name="Zhang H."/>
            <person name="O'Toole P.W."/>
        </authorList>
    </citation>
    <scope>NUCLEOTIDE SEQUENCE [LARGE SCALE GENOMIC DNA]</scope>
    <source>
        <strain evidence="16 17">DSM 20623</strain>
    </source>
</reference>
<gene>
    <name evidence="16" type="ORF">IV74_GL002046</name>
</gene>
<evidence type="ECO:0000256" key="9">
    <source>
        <dbReference type="ARBA" id="ARBA00023136"/>
    </source>
</evidence>
<dbReference type="InterPro" id="IPR025202">
    <property type="entry name" value="PLD-like_dom"/>
</dbReference>
<keyword evidence="17" id="KW-1185">Reference proteome</keyword>
<evidence type="ECO:0000256" key="1">
    <source>
        <dbReference type="ARBA" id="ARBA00004651"/>
    </source>
</evidence>
<keyword evidence="2 13" id="KW-1003">Cell membrane</keyword>
<evidence type="ECO:0000256" key="4">
    <source>
        <dbReference type="ARBA" id="ARBA00022679"/>
    </source>
</evidence>
<dbReference type="AlphaFoldDB" id="A0A0R2HNK5"/>
<dbReference type="CDD" id="cd09112">
    <property type="entry name" value="PLDc_CLS_2"/>
    <property type="match status" value="1"/>
</dbReference>
<dbReference type="InterPro" id="IPR030874">
    <property type="entry name" value="Cardiolipin_synth_Firmi"/>
</dbReference>
<comment type="caution">
    <text evidence="13">Lacks conserved residue(s) required for the propagation of feature annotation.</text>
</comment>
<dbReference type="PATRIC" id="fig|1449336.4.peg.2083"/>
<evidence type="ECO:0000259" key="15">
    <source>
        <dbReference type="PROSITE" id="PS50035"/>
    </source>
</evidence>
<evidence type="ECO:0000256" key="10">
    <source>
        <dbReference type="ARBA" id="ARBA00023209"/>
    </source>
</evidence>
<keyword evidence="9 13" id="KW-0472">Membrane</keyword>
<comment type="similarity">
    <text evidence="13">Belongs to the phospholipase D family. Cardiolipin synthase subfamily.</text>
</comment>
<dbReference type="FunFam" id="3.30.870.10:FF:000014">
    <property type="entry name" value="Cardiolipin synthase"/>
    <property type="match status" value="1"/>
</dbReference>
<dbReference type="Proteomes" id="UP000051658">
    <property type="component" value="Unassembled WGS sequence"/>
</dbReference>
<feature type="active site" evidence="13">
    <location>
        <position position="400"/>
    </location>
</feature>
<evidence type="ECO:0000256" key="14">
    <source>
        <dbReference type="NCBIfam" id="TIGR04265"/>
    </source>
</evidence>
<keyword evidence="11 13" id="KW-1208">Phospholipid metabolism</keyword>
<keyword evidence="6" id="KW-0677">Repeat</keyword>
<evidence type="ECO:0000256" key="5">
    <source>
        <dbReference type="ARBA" id="ARBA00022692"/>
    </source>
</evidence>
<keyword evidence="8 13" id="KW-0443">Lipid metabolism</keyword>
<dbReference type="EC" id="2.7.8.-" evidence="13 14"/>
<feature type="active site" evidence="13">
    <location>
        <position position="224"/>
    </location>
</feature>
<comment type="catalytic activity">
    <reaction evidence="13">
        <text>2 a 1,2-diacyl-sn-glycero-3-phospho-(1'-sn-glycerol) = a cardiolipin + glycerol</text>
        <dbReference type="Rhea" id="RHEA:31451"/>
        <dbReference type="ChEBI" id="CHEBI:17754"/>
        <dbReference type="ChEBI" id="CHEBI:62237"/>
        <dbReference type="ChEBI" id="CHEBI:64716"/>
    </reaction>
</comment>
<dbReference type="FunFam" id="3.30.870.10:FF:000021">
    <property type="entry name" value="Cardiolipin synthase"/>
    <property type="match status" value="1"/>
</dbReference>
<dbReference type="RefSeq" id="WP_034569370.1">
    <property type="nucleotide sequence ID" value="NZ_JQBS01000035.1"/>
</dbReference>
<dbReference type="eggNOG" id="COG1502">
    <property type="taxonomic scope" value="Bacteria"/>
</dbReference>
<feature type="active site" evidence="13">
    <location>
        <position position="402"/>
    </location>
</feature>
<keyword evidence="5 13" id="KW-0812">Transmembrane</keyword>
<proteinExistence type="inferred from homology"/>
<organism evidence="16 17">
    <name type="scientific">Carnobacterium divergens DSM 20623</name>
    <dbReference type="NCBI Taxonomy" id="1449336"/>
    <lineage>
        <taxon>Bacteria</taxon>
        <taxon>Bacillati</taxon>
        <taxon>Bacillota</taxon>
        <taxon>Bacilli</taxon>
        <taxon>Lactobacillales</taxon>
        <taxon>Carnobacteriaceae</taxon>
        <taxon>Carnobacterium</taxon>
    </lineage>
</organism>
<dbReference type="PANTHER" id="PTHR21248">
    <property type="entry name" value="CARDIOLIPIN SYNTHASE"/>
    <property type="match status" value="1"/>
</dbReference>
<accession>A0A0R2HNK5</accession>
<sequence>MNTILLVIALVTLINIFLAIITVFREKRDIAATWAWLLVLVLLPGIGFIAYLFVGKKISREKIFDIKTQESIGMSELVLAQKEMLAEDELLSSKQSNENTKEMASLFLESDESILTKGNELKIFTDGKEKFDHLIHDIQQAKHHVHLLYYTFHQDELGNRVLAALEERAAAGVEVLVIYDAMGSRSTKHRFFKNLEKLGGKAEPFFGSHWTIINLRLNYRNHRKIVIIDGKVGYIGGFNIGDEYLGKVKKFGYWRDTHLRIEGNAVLALQSRFLMDWNAAVVKQKFDYKEEYFPLSKNHGKTNMQIVSSGPDSELQQIKKGYLKMISMAKESIYIQSPYFIPDDSVLDAITIAAMSGIDVRIMIPNKPDHPFVYRATTYFAGEMVNAGAKVYIYDNGFLHAKTMVIDGEIASVGTANLDFRSFKLNFEVNAFIYDPVIAQDLKQIYEKDIEKCHLLTKELLDQQSRWMKFKQEFSRLLSPIL</sequence>
<dbReference type="Pfam" id="PF13091">
    <property type="entry name" value="PLDc_2"/>
    <property type="match status" value="2"/>
</dbReference>
<dbReference type="GO" id="GO:0008808">
    <property type="term" value="F:cardiolipin synthase activity"/>
    <property type="evidence" value="ECO:0007669"/>
    <property type="project" value="UniProtKB-UniRule"/>
</dbReference>
<dbReference type="InterPro" id="IPR001736">
    <property type="entry name" value="PLipase_D/transphosphatidylase"/>
</dbReference>
<evidence type="ECO:0000256" key="13">
    <source>
        <dbReference type="HAMAP-Rule" id="MF_01916"/>
    </source>
</evidence>
<keyword evidence="3 13" id="KW-0444">Lipid biosynthesis</keyword>
<feature type="domain" description="PLD phosphodiesterase" evidence="15">
    <location>
        <begin position="395"/>
        <end position="422"/>
    </location>
</feature>
<dbReference type="Gene3D" id="3.30.870.10">
    <property type="entry name" value="Endonuclease Chain A"/>
    <property type="match status" value="2"/>
</dbReference>
<comment type="function">
    <text evidence="12 13">Catalyzes the reversible phosphatidyl group transfer from one phosphatidylglycerol molecule to another to form cardiolipin (CL) (diphosphatidylglycerol) and glycerol.</text>
</comment>
<evidence type="ECO:0000256" key="3">
    <source>
        <dbReference type="ARBA" id="ARBA00022516"/>
    </source>
</evidence>
<dbReference type="SUPFAM" id="SSF56024">
    <property type="entry name" value="Phospholipase D/nuclease"/>
    <property type="match status" value="2"/>
</dbReference>
<evidence type="ECO:0000256" key="6">
    <source>
        <dbReference type="ARBA" id="ARBA00022737"/>
    </source>
</evidence>
<keyword evidence="4 13" id="KW-0808">Transferase</keyword>
<evidence type="ECO:0000256" key="12">
    <source>
        <dbReference type="ARBA" id="ARBA00057569"/>
    </source>
</evidence>
<dbReference type="CDD" id="cd09110">
    <property type="entry name" value="PLDc_CLS_1"/>
    <property type="match status" value="1"/>
</dbReference>
<evidence type="ECO:0000256" key="11">
    <source>
        <dbReference type="ARBA" id="ARBA00023264"/>
    </source>
</evidence>
<dbReference type="InterPro" id="IPR027379">
    <property type="entry name" value="CLS_N"/>
</dbReference>
<evidence type="ECO:0000256" key="7">
    <source>
        <dbReference type="ARBA" id="ARBA00022989"/>
    </source>
</evidence>
<protein>
    <recommendedName>
        <fullName evidence="13 14">Cardiolipin synthase</fullName>
        <shortName evidence="13">CL synthase</shortName>
        <ecNumber evidence="13 14">2.7.8.-</ecNumber>
    </recommendedName>
</protein>
<feature type="active site" evidence="13">
    <location>
        <position position="229"/>
    </location>
</feature>
<dbReference type="InterPro" id="IPR022924">
    <property type="entry name" value="Cardiolipin_synthase"/>
</dbReference>
<feature type="active site" evidence="13">
    <location>
        <position position="222"/>
    </location>
</feature>
<dbReference type="EMBL" id="JQBS01000035">
    <property type="protein sequence ID" value="KRN54463.1"/>
    <property type="molecule type" value="Genomic_DNA"/>
</dbReference>
<dbReference type="Pfam" id="PF13396">
    <property type="entry name" value="PLDc_N"/>
    <property type="match status" value="1"/>
</dbReference>
<keyword evidence="7 13" id="KW-1133">Transmembrane helix</keyword>
<name>A0A0R2HNK5_CARDV</name>
<dbReference type="GO" id="GO:0032049">
    <property type="term" value="P:cardiolipin biosynthetic process"/>
    <property type="evidence" value="ECO:0007669"/>
    <property type="project" value="UniProtKB-UniRule"/>
</dbReference>
<dbReference type="GO" id="GO:0005886">
    <property type="term" value="C:plasma membrane"/>
    <property type="evidence" value="ECO:0007669"/>
    <property type="project" value="UniProtKB-SubCell"/>
</dbReference>
<keyword evidence="10 13" id="KW-0594">Phospholipid biosynthesis</keyword>
<dbReference type="SMART" id="SM00155">
    <property type="entry name" value="PLDc"/>
    <property type="match status" value="2"/>
</dbReference>
<feature type="active site" evidence="13">
    <location>
        <position position="407"/>
    </location>
</feature>
<evidence type="ECO:0000313" key="16">
    <source>
        <dbReference type="EMBL" id="KRN54463.1"/>
    </source>
</evidence>
<dbReference type="NCBIfam" id="TIGR04265">
    <property type="entry name" value="bac_cardiolipin"/>
    <property type="match status" value="1"/>
</dbReference>
<dbReference type="PANTHER" id="PTHR21248:SF22">
    <property type="entry name" value="PHOSPHOLIPASE D"/>
    <property type="match status" value="1"/>
</dbReference>
<evidence type="ECO:0000256" key="2">
    <source>
        <dbReference type="ARBA" id="ARBA00022475"/>
    </source>
</evidence>
<comment type="subcellular location">
    <subcellularLocation>
        <location evidence="1 13">Cell membrane</location>
        <topology evidence="1 13">Multi-pass membrane protein</topology>
    </subcellularLocation>
</comment>
<evidence type="ECO:0000313" key="17">
    <source>
        <dbReference type="Proteomes" id="UP000051658"/>
    </source>
</evidence>
<feature type="transmembrane region" description="Helical" evidence="13">
    <location>
        <begin position="35"/>
        <end position="54"/>
    </location>
</feature>
<dbReference type="GeneID" id="89589038"/>
<dbReference type="PROSITE" id="PS50035">
    <property type="entry name" value="PLD"/>
    <property type="match status" value="2"/>
</dbReference>
<comment type="caution">
    <text evidence="16">The sequence shown here is derived from an EMBL/GenBank/DDBJ whole genome shotgun (WGS) entry which is preliminary data.</text>
</comment>
<feature type="domain" description="PLD phosphodiesterase" evidence="15">
    <location>
        <begin position="217"/>
        <end position="244"/>
    </location>
</feature>